<feature type="transmembrane region" description="Helical" evidence="4">
    <location>
        <begin position="107"/>
        <end position="130"/>
    </location>
</feature>
<feature type="transmembrane region" description="Helical" evidence="4">
    <location>
        <begin position="230"/>
        <end position="256"/>
    </location>
</feature>
<feature type="transmembrane region" description="Helical" evidence="4">
    <location>
        <begin position="389"/>
        <end position="409"/>
    </location>
</feature>
<evidence type="ECO:0000259" key="5">
    <source>
        <dbReference type="PROSITE" id="PS50850"/>
    </source>
</evidence>
<keyword evidence="1 4" id="KW-0812">Transmembrane</keyword>
<feature type="transmembrane region" description="Helical" evidence="4">
    <location>
        <begin position="142"/>
        <end position="163"/>
    </location>
</feature>
<name>A0AA37TWZ3_9RHOB</name>
<organism evidence="6 7">
    <name type="scientific">Cypionkella aquatica</name>
    <dbReference type="NCBI Taxonomy" id="1756042"/>
    <lineage>
        <taxon>Bacteria</taxon>
        <taxon>Pseudomonadati</taxon>
        <taxon>Pseudomonadota</taxon>
        <taxon>Alphaproteobacteria</taxon>
        <taxon>Rhodobacterales</taxon>
        <taxon>Paracoccaceae</taxon>
        <taxon>Cypionkella</taxon>
    </lineage>
</organism>
<feature type="transmembrane region" description="Helical" evidence="4">
    <location>
        <begin position="294"/>
        <end position="313"/>
    </location>
</feature>
<dbReference type="GO" id="GO:0022857">
    <property type="term" value="F:transmembrane transporter activity"/>
    <property type="evidence" value="ECO:0007669"/>
    <property type="project" value="InterPro"/>
</dbReference>
<feature type="transmembrane region" description="Helical" evidence="4">
    <location>
        <begin position="78"/>
        <end position="101"/>
    </location>
</feature>
<feature type="transmembrane region" description="Helical" evidence="4">
    <location>
        <begin position="262"/>
        <end position="282"/>
    </location>
</feature>
<sequence>MTLPSSAARPFFGWKVVAATFLLAVFGWGVGFYGPPVFLYAVVARTGWPVAMVSLAVTVHFLFGAGVVANLPRLYRRFGVAAVTVTGAALLAIGILGWALAAQPWQLFAAALASGAGWVAMGAAAVNALIAPWFSLRRPAALGMAYNGASLGGVIFSPLWIALIASIGFVPATLAIGGVMIVVVLILSVLVFRHTPESMVQNPDGAEHPRAQSVQAQNPMRRSFLRDRKFLTLAAGMMLGLFAQIGLLAHLFSLLVPVLGEALTGFAMGGATVAAILGRSLVGWLMPAAADRRLVACASFGVQVIGSLLFILAAGNAGIWLVFGIALFGLGIGNATSLPPLIAQQEFSPAETARVVPLIVAIGQAGYAFAPAAFGVLRTGKVAEATGSATLFLCAAAIQLAAMACMLMGRGQRPKCQAQK</sequence>
<dbReference type="RefSeq" id="WP_284325615.1">
    <property type="nucleotide sequence ID" value="NZ_BSPP01000008.1"/>
</dbReference>
<reference evidence="6 7" key="1">
    <citation type="journal article" date="2014" name="Int. J. Syst. Evol. Microbiol.">
        <title>Complete genome sequence of Corynebacterium casei LMG S-19264T (=DSM 44701T), isolated from a smear-ripened cheese.</title>
        <authorList>
            <consortium name="US DOE Joint Genome Institute (JGI-PGF)"/>
            <person name="Walter F."/>
            <person name="Albersmeier A."/>
            <person name="Kalinowski J."/>
            <person name="Ruckert C."/>
        </authorList>
    </citation>
    <scope>NUCLEOTIDE SEQUENCE [LARGE SCALE GENOMIC DNA]</scope>
    <source>
        <strain evidence="6 7">NBRC 111766</strain>
    </source>
</reference>
<dbReference type="InterPro" id="IPR020846">
    <property type="entry name" value="MFS_dom"/>
</dbReference>
<evidence type="ECO:0000256" key="4">
    <source>
        <dbReference type="SAM" id="Phobius"/>
    </source>
</evidence>
<feature type="transmembrane region" description="Helical" evidence="4">
    <location>
        <begin position="355"/>
        <end position="377"/>
    </location>
</feature>
<feature type="transmembrane region" description="Helical" evidence="4">
    <location>
        <begin position="12"/>
        <end position="30"/>
    </location>
</feature>
<feature type="transmembrane region" description="Helical" evidence="4">
    <location>
        <begin position="169"/>
        <end position="192"/>
    </location>
</feature>
<dbReference type="PANTHER" id="PTHR11360">
    <property type="entry name" value="MONOCARBOXYLATE TRANSPORTER"/>
    <property type="match status" value="1"/>
</dbReference>
<comment type="caution">
    <text evidence="6">The sequence shown here is derived from an EMBL/GenBank/DDBJ whole genome shotgun (WGS) entry which is preliminary data.</text>
</comment>
<gene>
    <name evidence="6" type="ORF">GCM10010873_24020</name>
</gene>
<evidence type="ECO:0000256" key="3">
    <source>
        <dbReference type="ARBA" id="ARBA00023136"/>
    </source>
</evidence>
<dbReference type="Pfam" id="PF07690">
    <property type="entry name" value="MFS_1"/>
    <property type="match status" value="1"/>
</dbReference>
<dbReference type="Gene3D" id="1.20.1250.20">
    <property type="entry name" value="MFS general substrate transporter like domains"/>
    <property type="match status" value="1"/>
</dbReference>
<feature type="transmembrane region" description="Helical" evidence="4">
    <location>
        <begin position="50"/>
        <end position="71"/>
    </location>
</feature>
<protein>
    <submittedName>
        <fullName evidence="6">MFS transporter</fullName>
    </submittedName>
</protein>
<evidence type="ECO:0000313" key="7">
    <source>
        <dbReference type="Proteomes" id="UP001157355"/>
    </source>
</evidence>
<dbReference type="SUPFAM" id="SSF103473">
    <property type="entry name" value="MFS general substrate transporter"/>
    <property type="match status" value="1"/>
</dbReference>
<evidence type="ECO:0000256" key="2">
    <source>
        <dbReference type="ARBA" id="ARBA00022989"/>
    </source>
</evidence>
<dbReference type="AlphaFoldDB" id="A0AA37TWZ3"/>
<dbReference type="Proteomes" id="UP001157355">
    <property type="component" value="Unassembled WGS sequence"/>
</dbReference>
<dbReference type="PANTHER" id="PTHR11360:SF290">
    <property type="entry name" value="MONOCARBOXYLATE MFS PERMEASE"/>
    <property type="match status" value="1"/>
</dbReference>
<proteinExistence type="predicted"/>
<keyword evidence="7" id="KW-1185">Reference proteome</keyword>
<dbReference type="EMBL" id="BSPP01000008">
    <property type="protein sequence ID" value="GLS87428.1"/>
    <property type="molecule type" value="Genomic_DNA"/>
</dbReference>
<dbReference type="InterPro" id="IPR050327">
    <property type="entry name" value="Proton-linked_MCT"/>
</dbReference>
<accession>A0AA37TWZ3</accession>
<evidence type="ECO:0000313" key="6">
    <source>
        <dbReference type="EMBL" id="GLS87428.1"/>
    </source>
</evidence>
<dbReference type="InterPro" id="IPR036259">
    <property type="entry name" value="MFS_trans_sf"/>
</dbReference>
<feature type="transmembrane region" description="Helical" evidence="4">
    <location>
        <begin position="319"/>
        <end position="343"/>
    </location>
</feature>
<dbReference type="PROSITE" id="PS50850">
    <property type="entry name" value="MFS"/>
    <property type="match status" value="1"/>
</dbReference>
<feature type="domain" description="Major facilitator superfamily (MFS) profile" evidence="5">
    <location>
        <begin position="15"/>
        <end position="413"/>
    </location>
</feature>
<dbReference type="InterPro" id="IPR011701">
    <property type="entry name" value="MFS"/>
</dbReference>
<keyword evidence="3 4" id="KW-0472">Membrane</keyword>
<evidence type="ECO:0000256" key="1">
    <source>
        <dbReference type="ARBA" id="ARBA00022692"/>
    </source>
</evidence>
<keyword evidence="2 4" id="KW-1133">Transmembrane helix</keyword>